<organism evidence="3 4">
    <name type="scientific">Cerrena zonata</name>
    <dbReference type="NCBI Taxonomy" id="2478898"/>
    <lineage>
        <taxon>Eukaryota</taxon>
        <taxon>Fungi</taxon>
        <taxon>Dikarya</taxon>
        <taxon>Basidiomycota</taxon>
        <taxon>Agaricomycotina</taxon>
        <taxon>Agaricomycetes</taxon>
        <taxon>Polyporales</taxon>
        <taxon>Cerrenaceae</taxon>
        <taxon>Cerrena</taxon>
    </lineage>
</organism>
<gene>
    <name evidence="3" type="ORF">QCA50_008702</name>
</gene>
<protein>
    <submittedName>
        <fullName evidence="3">Uncharacterized protein</fullName>
    </submittedName>
</protein>
<evidence type="ECO:0000313" key="3">
    <source>
        <dbReference type="EMBL" id="KAK7688330.1"/>
    </source>
</evidence>
<proteinExistence type="inferred from homology"/>
<comment type="similarity">
    <text evidence="1">Belongs to the trichodiene synthase family.</text>
</comment>
<dbReference type="SUPFAM" id="SSF48576">
    <property type="entry name" value="Terpenoid synthases"/>
    <property type="match status" value="1"/>
</dbReference>
<comment type="caution">
    <text evidence="3">The sequence shown here is derived from an EMBL/GenBank/DDBJ whole genome shotgun (WGS) entry which is preliminary data.</text>
</comment>
<dbReference type="GO" id="GO:0016838">
    <property type="term" value="F:carbon-oxygen lyase activity, acting on phosphates"/>
    <property type="evidence" value="ECO:0007669"/>
    <property type="project" value="InterPro"/>
</dbReference>
<dbReference type="Proteomes" id="UP001385951">
    <property type="component" value="Unassembled WGS sequence"/>
</dbReference>
<keyword evidence="2" id="KW-0456">Lyase</keyword>
<dbReference type="InterPro" id="IPR024652">
    <property type="entry name" value="Trichodiene_synth"/>
</dbReference>
<sequence>MTYGAVIPIKDIGETSRRAISQFLQETQVANRFPARSLPSPVESKVREVFQSWGLDIPKEKYENRLVAAIQFACWAYEHVSYDFQVAMSLFTVCVLILDDDLIATQTLREFVPRFCTGEPQGAPILDRLIEAVRGLCAFFPDYSANATYASILTYANEELWLNTDAKNLVLRSGSKKYVDFSRNKGGLPEPYAFGIWPKSICADTTEYIQAVPEANTFINGVNDIFSFYKESLAGEANNYIHQYAQAHEKTLEDAIDDLVRNTISSVEKVRDILGEGKAKDAWERFISGYTCYHLYCPRYRLNEVVPEYF</sequence>
<evidence type="ECO:0000313" key="4">
    <source>
        <dbReference type="Proteomes" id="UP001385951"/>
    </source>
</evidence>
<keyword evidence="4" id="KW-1185">Reference proteome</keyword>
<evidence type="ECO:0000256" key="2">
    <source>
        <dbReference type="ARBA" id="ARBA00023239"/>
    </source>
</evidence>
<dbReference type="Gene3D" id="1.10.600.10">
    <property type="entry name" value="Farnesyl Diphosphate Synthase"/>
    <property type="match status" value="1"/>
</dbReference>
<dbReference type="SFLD" id="SFLDG01021">
    <property type="entry name" value="Trichodiene_Synthase_Like"/>
    <property type="match status" value="1"/>
</dbReference>
<name>A0AAW0GH71_9APHY</name>
<evidence type="ECO:0000256" key="1">
    <source>
        <dbReference type="ARBA" id="ARBA00007946"/>
    </source>
</evidence>
<dbReference type="AlphaFoldDB" id="A0AAW0GH71"/>
<dbReference type="InterPro" id="IPR008949">
    <property type="entry name" value="Isoprenoid_synthase_dom_sf"/>
</dbReference>
<dbReference type="Pfam" id="PF06330">
    <property type="entry name" value="TRI5"/>
    <property type="match status" value="1"/>
</dbReference>
<dbReference type="EMBL" id="JASBNA010000011">
    <property type="protein sequence ID" value="KAK7688330.1"/>
    <property type="molecule type" value="Genomic_DNA"/>
</dbReference>
<accession>A0AAW0GH71</accession>
<reference evidence="3 4" key="1">
    <citation type="submission" date="2022-09" db="EMBL/GenBank/DDBJ databases">
        <authorList>
            <person name="Palmer J.M."/>
        </authorList>
    </citation>
    <scope>NUCLEOTIDE SEQUENCE [LARGE SCALE GENOMIC DNA]</scope>
    <source>
        <strain evidence="3 4">DSM 7382</strain>
    </source>
</reference>
<dbReference type="SFLD" id="SFLDS00005">
    <property type="entry name" value="Isoprenoid_Synthase_Type_I"/>
    <property type="match status" value="1"/>
</dbReference>